<evidence type="ECO:0000256" key="6">
    <source>
        <dbReference type="SAM" id="Phobius"/>
    </source>
</evidence>
<dbReference type="EMBL" id="MUAI01000116">
    <property type="protein sequence ID" value="OOR00613.1"/>
    <property type="molecule type" value="Genomic_DNA"/>
</dbReference>
<comment type="subcellular location">
    <subcellularLocation>
        <location evidence="1">Secreted</location>
        <location evidence="1">Cell wall</location>
        <topology evidence="1">Peptidoglycan-anchor</topology>
    </subcellularLocation>
</comment>
<name>A0A1S9SS95_BACMY</name>
<keyword evidence="6" id="KW-0812">Transmembrane</keyword>
<dbReference type="Pfam" id="PF00746">
    <property type="entry name" value="Gram_pos_anchor"/>
    <property type="match status" value="1"/>
</dbReference>
<evidence type="ECO:0000256" key="2">
    <source>
        <dbReference type="ARBA" id="ARBA00022512"/>
    </source>
</evidence>
<dbReference type="RefSeq" id="WP_131829238.1">
    <property type="nucleotide sequence ID" value="NZ_MUAI01000116.1"/>
</dbReference>
<evidence type="ECO:0000259" key="7">
    <source>
        <dbReference type="PROSITE" id="PS50847"/>
    </source>
</evidence>
<evidence type="ECO:0000256" key="1">
    <source>
        <dbReference type="ARBA" id="ARBA00004168"/>
    </source>
</evidence>
<keyword evidence="2" id="KW-0134">Cell wall</keyword>
<keyword evidence="6" id="KW-1133">Transmembrane helix</keyword>
<sequence>KEIQSKIGWLPQTGADLTSWISMAAGALLLIVGGVIFLKRKNA</sequence>
<feature type="transmembrane region" description="Helical" evidence="6">
    <location>
        <begin position="20"/>
        <end position="38"/>
    </location>
</feature>
<dbReference type="PROSITE" id="PS50847">
    <property type="entry name" value="GRAM_POS_ANCHORING"/>
    <property type="match status" value="1"/>
</dbReference>
<organism evidence="8 9">
    <name type="scientific">Bacillus mycoides</name>
    <dbReference type="NCBI Taxonomy" id="1405"/>
    <lineage>
        <taxon>Bacteria</taxon>
        <taxon>Bacillati</taxon>
        <taxon>Bacillota</taxon>
        <taxon>Bacilli</taxon>
        <taxon>Bacillales</taxon>
        <taxon>Bacillaceae</taxon>
        <taxon>Bacillus</taxon>
        <taxon>Bacillus cereus group</taxon>
    </lineage>
</organism>
<keyword evidence="6" id="KW-0472">Membrane</keyword>
<keyword evidence="5" id="KW-0572">Peptidoglycan-anchor</keyword>
<keyword evidence="4" id="KW-0732">Signal</keyword>
<evidence type="ECO:0000313" key="9">
    <source>
        <dbReference type="Proteomes" id="UP000190696"/>
    </source>
</evidence>
<proteinExistence type="predicted"/>
<gene>
    <name evidence="8" type="ORF">BW900_31230</name>
</gene>
<reference evidence="8 9" key="1">
    <citation type="submission" date="2017-01" db="EMBL/GenBank/DDBJ databases">
        <title>Bacillus cereus isolates.</title>
        <authorList>
            <person name="Beno S.M."/>
        </authorList>
    </citation>
    <scope>NUCLEOTIDE SEQUENCE [LARGE SCALE GENOMIC DNA]</scope>
    <source>
        <strain evidence="8 9">FSL W7-1108</strain>
    </source>
</reference>
<dbReference type="InterPro" id="IPR019931">
    <property type="entry name" value="LPXTG_anchor"/>
</dbReference>
<protein>
    <submittedName>
        <fullName evidence="8">Adhesin</fullName>
    </submittedName>
</protein>
<evidence type="ECO:0000313" key="8">
    <source>
        <dbReference type="EMBL" id="OOR00613.1"/>
    </source>
</evidence>
<evidence type="ECO:0000256" key="5">
    <source>
        <dbReference type="ARBA" id="ARBA00023088"/>
    </source>
</evidence>
<accession>A0A1S9SS95</accession>
<comment type="caution">
    <text evidence="8">The sequence shown here is derived from an EMBL/GenBank/DDBJ whole genome shotgun (WGS) entry which is preliminary data.</text>
</comment>
<evidence type="ECO:0000256" key="3">
    <source>
        <dbReference type="ARBA" id="ARBA00022525"/>
    </source>
</evidence>
<feature type="domain" description="Gram-positive cocci surface proteins LPxTG" evidence="7">
    <location>
        <begin position="10"/>
        <end position="43"/>
    </location>
</feature>
<dbReference type="NCBIfam" id="TIGR01167">
    <property type="entry name" value="LPXTG_anchor"/>
    <property type="match status" value="1"/>
</dbReference>
<dbReference type="AlphaFoldDB" id="A0A1S9SS95"/>
<keyword evidence="3" id="KW-0964">Secreted</keyword>
<dbReference type="Proteomes" id="UP000190696">
    <property type="component" value="Unassembled WGS sequence"/>
</dbReference>
<feature type="non-terminal residue" evidence="8">
    <location>
        <position position="1"/>
    </location>
</feature>
<evidence type="ECO:0000256" key="4">
    <source>
        <dbReference type="ARBA" id="ARBA00022729"/>
    </source>
</evidence>